<dbReference type="SMART" id="SM00662">
    <property type="entry name" value="RPOLD"/>
    <property type="match status" value="1"/>
</dbReference>
<evidence type="ECO:0000256" key="2">
    <source>
        <dbReference type="ARBA" id="ARBA00012418"/>
    </source>
</evidence>
<evidence type="ECO:0000259" key="11">
    <source>
        <dbReference type="SMART" id="SM00662"/>
    </source>
</evidence>
<dbReference type="InterPro" id="IPR011773">
    <property type="entry name" value="DNA-dir_RpoA"/>
</dbReference>
<dbReference type="SUPFAM" id="SSF55257">
    <property type="entry name" value="RBP11-like subunits of RNA polymerase"/>
    <property type="match status" value="1"/>
</dbReference>
<evidence type="ECO:0000256" key="10">
    <source>
        <dbReference type="ARBA" id="ARBA00048552"/>
    </source>
</evidence>
<evidence type="ECO:0000256" key="9">
    <source>
        <dbReference type="ARBA" id="ARBA00033070"/>
    </source>
</evidence>
<evidence type="ECO:0000256" key="3">
    <source>
        <dbReference type="ARBA" id="ARBA00015972"/>
    </source>
</evidence>
<evidence type="ECO:0000313" key="12">
    <source>
        <dbReference type="EMBL" id="OHA47058.1"/>
    </source>
</evidence>
<sequence>MISLPTKPAIIKHEGNNAVFEITQLYPGYGVTLGNVLRRILLSSLPGAAVTEVKIRNIDHEFTSIPGVKENVVDLLLNVKKLRFRVNGNEPQNVKLEVKGERKVSGVDLEAPGQVEVVSTQEHIATLTDKKAELYMELTVESGVGYLPVEMRKKEKLSVGNISVDAIFTPVRKVNFSVENMRVGDRTDYNRLILEIETDGTISPENALIGAATILVEQAAAIADWSLPPREGLELKTLSDGVAKKTKRSKK</sequence>
<dbReference type="NCBIfam" id="TIGR02027">
    <property type="entry name" value="rpoA"/>
    <property type="match status" value="1"/>
</dbReference>
<evidence type="ECO:0000256" key="8">
    <source>
        <dbReference type="ARBA" id="ARBA00032524"/>
    </source>
</evidence>
<dbReference type="InterPro" id="IPR036643">
    <property type="entry name" value="RNApol_insert_sf"/>
</dbReference>
<organism evidence="12 13">
    <name type="scientific">Candidatus Terrybacteria bacterium RIFCSPHIGHO2_01_FULL_43_35</name>
    <dbReference type="NCBI Taxonomy" id="1802361"/>
    <lineage>
        <taxon>Bacteria</taxon>
        <taxon>Candidatus Terryibacteriota</taxon>
    </lineage>
</organism>
<dbReference type="CDD" id="cd06928">
    <property type="entry name" value="RNAP_alpha_NTD"/>
    <property type="match status" value="1"/>
</dbReference>
<dbReference type="FunFam" id="2.170.120.12:FF:000001">
    <property type="entry name" value="DNA-directed RNA polymerase subunit alpha"/>
    <property type="match status" value="1"/>
</dbReference>
<dbReference type="Gene3D" id="3.30.1360.10">
    <property type="entry name" value="RNA polymerase, RBP11-like subunit"/>
    <property type="match status" value="1"/>
</dbReference>
<dbReference type="InterPro" id="IPR036603">
    <property type="entry name" value="RBP11-like"/>
</dbReference>
<comment type="similarity">
    <text evidence="1">Belongs to the RNA polymerase alpha chain family.</text>
</comment>
<evidence type="ECO:0000256" key="6">
    <source>
        <dbReference type="ARBA" id="ARBA00022695"/>
    </source>
</evidence>
<dbReference type="GO" id="GO:0000428">
    <property type="term" value="C:DNA-directed RNA polymerase complex"/>
    <property type="evidence" value="ECO:0007669"/>
    <property type="project" value="UniProtKB-KW"/>
</dbReference>
<dbReference type="GO" id="GO:0003899">
    <property type="term" value="F:DNA-directed RNA polymerase activity"/>
    <property type="evidence" value="ECO:0007669"/>
    <property type="project" value="UniProtKB-EC"/>
</dbReference>
<evidence type="ECO:0000256" key="4">
    <source>
        <dbReference type="ARBA" id="ARBA00022478"/>
    </source>
</evidence>
<dbReference type="Pfam" id="PF01000">
    <property type="entry name" value="RNA_pol_A_bac"/>
    <property type="match status" value="1"/>
</dbReference>
<comment type="caution">
    <text evidence="12">The sequence shown here is derived from an EMBL/GenBank/DDBJ whole genome shotgun (WGS) entry which is preliminary data.</text>
</comment>
<dbReference type="InterPro" id="IPR011263">
    <property type="entry name" value="DNA-dir_RNA_pol_RpoA/D/Rpb3"/>
</dbReference>
<keyword evidence="5" id="KW-0808">Transferase</keyword>
<keyword evidence="4 12" id="KW-0240">DNA-directed RNA polymerase</keyword>
<dbReference type="GO" id="GO:0046983">
    <property type="term" value="F:protein dimerization activity"/>
    <property type="evidence" value="ECO:0007669"/>
    <property type="project" value="InterPro"/>
</dbReference>
<dbReference type="GO" id="GO:0006351">
    <property type="term" value="P:DNA-templated transcription"/>
    <property type="evidence" value="ECO:0007669"/>
    <property type="project" value="InterPro"/>
</dbReference>
<gene>
    <name evidence="12" type="ORF">A2828_03755</name>
</gene>
<keyword evidence="6" id="KW-0548">Nucleotidyltransferase</keyword>
<evidence type="ECO:0000256" key="5">
    <source>
        <dbReference type="ARBA" id="ARBA00022679"/>
    </source>
</evidence>
<keyword evidence="7" id="KW-0804">Transcription</keyword>
<dbReference type="Gene3D" id="2.170.120.12">
    <property type="entry name" value="DNA-directed RNA polymerase, insert domain"/>
    <property type="match status" value="1"/>
</dbReference>
<dbReference type="EMBL" id="MHSR01000008">
    <property type="protein sequence ID" value="OHA47058.1"/>
    <property type="molecule type" value="Genomic_DNA"/>
</dbReference>
<dbReference type="SUPFAM" id="SSF56553">
    <property type="entry name" value="Insert subdomain of RNA polymerase alpha subunit"/>
    <property type="match status" value="1"/>
</dbReference>
<dbReference type="GO" id="GO:0003677">
    <property type="term" value="F:DNA binding"/>
    <property type="evidence" value="ECO:0007669"/>
    <property type="project" value="InterPro"/>
</dbReference>
<evidence type="ECO:0000256" key="7">
    <source>
        <dbReference type="ARBA" id="ARBA00023163"/>
    </source>
</evidence>
<evidence type="ECO:0000256" key="1">
    <source>
        <dbReference type="ARBA" id="ARBA00007123"/>
    </source>
</evidence>
<dbReference type="InterPro" id="IPR011262">
    <property type="entry name" value="DNA-dir_RNA_pol_insert"/>
</dbReference>
<dbReference type="EC" id="2.7.7.6" evidence="2"/>
<evidence type="ECO:0000313" key="13">
    <source>
        <dbReference type="Proteomes" id="UP000178869"/>
    </source>
</evidence>
<proteinExistence type="inferred from homology"/>
<name>A0A1G2PFE5_9BACT</name>
<feature type="domain" description="DNA-directed RNA polymerase RpoA/D/Rpb3-type" evidence="11">
    <location>
        <begin position="17"/>
        <end position="225"/>
    </location>
</feature>
<comment type="catalytic activity">
    <reaction evidence="10">
        <text>RNA(n) + a ribonucleoside 5'-triphosphate = RNA(n+1) + diphosphate</text>
        <dbReference type="Rhea" id="RHEA:21248"/>
        <dbReference type="Rhea" id="RHEA-COMP:14527"/>
        <dbReference type="Rhea" id="RHEA-COMP:17342"/>
        <dbReference type="ChEBI" id="CHEBI:33019"/>
        <dbReference type="ChEBI" id="CHEBI:61557"/>
        <dbReference type="ChEBI" id="CHEBI:140395"/>
        <dbReference type="EC" id="2.7.7.6"/>
    </reaction>
</comment>
<dbReference type="Proteomes" id="UP000178869">
    <property type="component" value="Unassembled WGS sequence"/>
</dbReference>
<dbReference type="GO" id="GO:0005737">
    <property type="term" value="C:cytoplasm"/>
    <property type="evidence" value="ECO:0007669"/>
    <property type="project" value="UniProtKB-ARBA"/>
</dbReference>
<protein>
    <recommendedName>
        <fullName evidence="3">DNA-directed RNA polymerase subunit alpha</fullName>
        <ecNumber evidence="2">2.7.7.6</ecNumber>
    </recommendedName>
    <alternativeName>
        <fullName evidence="9">RNA polymerase subunit alpha</fullName>
    </alternativeName>
    <alternativeName>
        <fullName evidence="8">Transcriptase subunit alpha</fullName>
    </alternativeName>
</protein>
<accession>A0A1G2PFE5</accession>
<dbReference type="Pfam" id="PF01193">
    <property type="entry name" value="RNA_pol_L"/>
    <property type="match status" value="1"/>
</dbReference>
<dbReference type="AlphaFoldDB" id="A0A1G2PFE5"/>
<reference evidence="12 13" key="1">
    <citation type="journal article" date="2016" name="Nat. Commun.">
        <title>Thousands of microbial genomes shed light on interconnected biogeochemical processes in an aquifer system.</title>
        <authorList>
            <person name="Anantharaman K."/>
            <person name="Brown C.T."/>
            <person name="Hug L.A."/>
            <person name="Sharon I."/>
            <person name="Castelle C.J."/>
            <person name="Probst A.J."/>
            <person name="Thomas B.C."/>
            <person name="Singh A."/>
            <person name="Wilkins M.J."/>
            <person name="Karaoz U."/>
            <person name="Brodie E.L."/>
            <person name="Williams K.H."/>
            <person name="Hubbard S.S."/>
            <person name="Banfield J.F."/>
        </authorList>
    </citation>
    <scope>NUCLEOTIDE SEQUENCE [LARGE SCALE GENOMIC DNA]</scope>
</reference>